<keyword evidence="15" id="KW-1185">Reference proteome</keyword>
<evidence type="ECO:0000256" key="6">
    <source>
        <dbReference type="ARBA" id="ARBA00022827"/>
    </source>
</evidence>
<dbReference type="GO" id="GO:0006221">
    <property type="term" value="P:pyrimidine nucleotide biosynthetic process"/>
    <property type="evidence" value="ECO:0007669"/>
    <property type="project" value="InterPro"/>
</dbReference>
<dbReference type="InterPro" id="IPR037117">
    <property type="entry name" value="Dihydroorotate_DH_ele_sf"/>
</dbReference>
<accession>D2C7X3</accession>
<keyword evidence="4 12" id="KW-0001">2Fe-2S</keyword>
<feature type="binding site" evidence="12">
    <location>
        <position position="184"/>
    </location>
    <ligand>
        <name>[2Fe-2S] cluster</name>
        <dbReference type="ChEBI" id="CHEBI:190135"/>
    </ligand>
</feature>
<dbReference type="InterPro" id="IPR019480">
    <property type="entry name" value="Dihydroorotate_DH_Fe-S-bd"/>
</dbReference>
<comment type="similarity">
    <text evidence="1">Belongs to the PyrK family.</text>
</comment>
<evidence type="ECO:0000313" key="14">
    <source>
        <dbReference type="EMBL" id="ADA67059.1"/>
    </source>
</evidence>
<dbReference type="PANTHER" id="PTHR43513">
    <property type="entry name" value="DIHYDROOROTATE DEHYDROGENASE B (NAD(+)), ELECTRON TRANSFER SUBUNIT"/>
    <property type="match status" value="1"/>
</dbReference>
<organism evidence="14 15">
    <name type="scientific">Thermotoga petrophila (strain ATCC BAA-489 / DSM 13996 / JCM 10882 / RKU-10)</name>
    <name type="common">Thermotoga naphthophila</name>
    <dbReference type="NCBI Taxonomy" id="590168"/>
    <lineage>
        <taxon>Bacteria</taxon>
        <taxon>Thermotogati</taxon>
        <taxon>Thermotogota</taxon>
        <taxon>Thermotogae</taxon>
        <taxon>Thermotogales</taxon>
        <taxon>Thermotogaceae</taxon>
        <taxon>Thermotoga</taxon>
    </lineage>
</organism>
<keyword evidence="9 12" id="KW-0411">Iron-sulfur</keyword>
<dbReference type="KEGG" id="tnp:Tnap_0970"/>
<dbReference type="PIRSF" id="PIRSF006816">
    <property type="entry name" value="Cyc3_hyd_g"/>
    <property type="match status" value="1"/>
</dbReference>
<dbReference type="SUPFAM" id="SSF52343">
    <property type="entry name" value="Ferredoxin reductase-like, C-terminal NADP-linked domain"/>
    <property type="match status" value="1"/>
</dbReference>
<evidence type="ECO:0000256" key="1">
    <source>
        <dbReference type="ARBA" id="ARBA00006422"/>
    </source>
</evidence>
<feature type="binding site" evidence="12">
    <location>
        <position position="199"/>
    </location>
    <ligand>
        <name>[2Fe-2S] cluster</name>
        <dbReference type="ChEBI" id="CHEBI:190135"/>
    </ligand>
</feature>
<protein>
    <submittedName>
        <fullName evidence="14">Dihydroorotate dehydrogenase, electron transfer subunit, iron-sulphur cluster binding domain protein</fullName>
    </submittedName>
</protein>
<dbReference type="Pfam" id="PF10418">
    <property type="entry name" value="DHODB_Fe-S_bind"/>
    <property type="match status" value="1"/>
</dbReference>
<dbReference type="HOGENOM" id="CLU_003827_1_2_0"/>
<keyword evidence="7" id="KW-0249">Electron transport</keyword>
<evidence type="ECO:0000256" key="10">
    <source>
        <dbReference type="ARBA" id="ARBA00034078"/>
    </source>
</evidence>
<dbReference type="Gene3D" id="2.40.30.10">
    <property type="entry name" value="Translation factors"/>
    <property type="match status" value="1"/>
</dbReference>
<feature type="domain" description="Dihydroorotate dehydrogenase electron transfer subunit iron-sulphur cluster binding" evidence="13">
    <location>
        <begin position="174"/>
        <end position="210"/>
    </location>
</feature>
<evidence type="ECO:0000256" key="3">
    <source>
        <dbReference type="ARBA" id="ARBA00022630"/>
    </source>
</evidence>
<feature type="binding site" evidence="12">
    <location>
        <position position="187"/>
    </location>
    <ligand>
        <name>[2Fe-2S] cluster</name>
        <dbReference type="ChEBI" id="CHEBI:190135"/>
    </ligand>
</feature>
<evidence type="ECO:0000256" key="12">
    <source>
        <dbReference type="PIRSR" id="PIRSR006816-2"/>
    </source>
</evidence>
<evidence type="ECO:0000256" key="11">
    <source>
        <dbReference type="PIRSR" id="PIRSR006816-1"/>
    </source>
</evidence>
<dbReference type="Gene3D" id="2.10.240.10">
    <property type="entry name" value="Dihydroorotate dehydrogenase, electron transfer subunit"/>
    <property type="match status" value="1"/>
</dbReference>
<evidence type="ECO:0000313" key="15">
    <source>
        <dbReference type="Proteomes" id="UP000000940"/>
    </source>
</evidence>
<keyword evidence="3 11" id="KW-0285">Flavoprotein</keyword>
<dbReference type="SUPFAM" id="SSF63380">
    <property type="entry name" value="Riboflavin synthase domain-like"/>
    <property type="match status" value="1"/>
</dbReference>
<evidence type="ECO:0000259" key="13">
    <source>
        <dbReference type="Pfam" id="PF10418"/>
    </source>
</evidence>
<comment type="cofactor">
    <cofactor evidence="11">
        <name>FAD</name>
        <dbReference type="ChEBI" id="CHEBI:57692"/>
    </cofactor>
    <text evidence="11">Binds 1 FAD per subunit.</text>
</comment>
<dbReference type="GO" id="GO:0046872">
    <property type="term" value="F:metal ion binding"/>
    <property type="evidence" value="ECO:0007669"/>
    <property type="project" value="UniProtKB-KW"/>
</dbReference>
<evidence type="ECO:0000256" key="9">
    <source>
        <dbReference type="ARBA" id="ARBA00023014"/>
    </source>
</evidence>
<dbReference type="GO" id="GO:0050660">
    <property type="term" value="F:flavin adenine dinucleotide binding"/>
    <property type="evidence" value="ECO:0007669"/>
    <property type="project" value="InterPro"/>
</dbReference>
<dbReference type="CDD" id="cd06192">
    <property type="entry name" value="DHOD_e_trans_like"/>
    <property type="match status" value="1"/>
</dbReference>
<name>D2C7X3_THEP2</name>
<feature type="binding site" evidence="12">
    <location>
        <position position="179"/>
    </location>
    <ligand>
        <name>[2Fe-2S] cluster</name>
        <dbReference type="ChEBI" id="CHEBI:190135"/>
    </ligand>
</feature>
<dbReference type="InterPro" id="IPR017938">
    <property type="entry name" value="Riboflavin_synthase-like_b-brl"/>
</dbReference>
<gene>
    <name evidence="14" type="ordered locus">Tnap_0970</name>
</gene>
<sequence>MLTKKKTIRVNEDTWIVLFEEEIDFSPGQFVMLETPKLVRKPFVLGYWEDHIAISVQVKGKGTKWIVEEARKIKGHGPLGNGFERSGKGLLIISPTCLTMAEAFRKKMNVDVLVGSRTPFQIPLEHETAVGDEEFLKKLSSTGEYDWYLVSGSRRMEKVCWDHLRGKEVYFSLEEYMGCGIGACKSCAVFTKEGVKHVCTDGPIFRGDELCWS</sequence>
<keyword evidence="6 11" id="KW-0274">FAD</keyword>
<keyword evidence="8 12" id="KW-0408">Iron</keyword>
<dbReference type="PANTHER" id="PTHR43513:SF3">
    <property type="entry name" value="DIHYDROOROTATE DEHYDROGENASE B (NAD(+)), ELECTRON TRANSFER SUBUNIT-RELATED"/>
    <property type="match status" value="1"/>
</dbReference>
<evidence type="ECO:0000256" key="8">
    <source>
        <dbReference type="ARBA" id="ARBA00023004"/>
    </source>
</evidence>
<evidence type="ECO:0000256" key="4">
    <source>
        <dbReference type="ARBA" id="ARBA00022714"/>
    </source>
</evidence>
<evidence type="ECO:0000256" key="7">
    <source>
        <dbReference type="ARBA" id="ARBA00022982"/>
    </source>
</evidence>
<dbReference type="EMBL" id="CP001839">
    <property type="protein sequence ID" value="ADA67059.1"/>
    <property type="molecule type" value="Genomic_DNA"/>
</dbReference>
<comment type="cofactor">
    <cofactor evidence="10">
        <name>[2Fe-2S] cluster</name>
        <dbReference type="ChEBI" id="CHEBI:190135"/>
    </cofactor>
</comment>
<keyword evidence="5 12" id="KW-0479">Metal-binding</keyword>
<dbReference type="Proteomes" id="UP000000940">
    <property type="component" value="Chromosome"/>
</dbReference>
<keyword evidence="2" id="KW-0813">Transport</keyword>
<proteinExistence type="inferred from homology"/>
<dbReference type="InterPro" id="IPR050353">
    <property type="entry name" value="PyrK_electron_transfer"/>
</dbReference>
<evidence type="ECO:0000256" key="2">
    <source>
        <dbReference type="ARBA" id="ARBA00022448"/>
    </source>
</evidence>
<dbReference type="AlphaFoldDB" id="D2C7X3"/>
<dbReference type="InterPro" id="IPR039261">
    <property type="entry name" value="FNR_nucleotide-bd"/>
</dbReference>
<evidence type="ECO:0000256" key="5">
    <source>
        <dbReference type="ARBA" id="ARBA00022723"/>
    </source>
</evidence>
<feature type="binding site" evidence="11">
    <location>
        <begin position="62"/>
        <end position="63"/>
    </location>
    <ligand>
        <name>FAD</name>
        <dbReference type="ChEBI" id="CHEBI:57692"/>
    </ligand>
</feature>
<comment type="cofactor">
    <cofactor evidence="12">
        <name>[2Fe-2S] cluster</name>
        <dbReference type="ChEBI" id="CHEBI:190135"/>
    </cofactor>
    <text evidence="12">Binds 1 [2Fe-2S] cluster per subunit.</text>
</comment>
<dbReference type="InterPro" id="IPR012165">
    <property type="entry name" value="Cyt_c3_hydrogenase_gsu"/>
</dbReference>
<dbReference type="GO" id="GO:0051537">
    <property type="term" value="F:2 iron, 2 sulfur cluster binding"/>
    <property type="evidence" value="ECO:0007669"/>
    <property type="project" value="UniProtKB-KW"/>
</dbReference>
<reference evidence="14 15" key="1">
    <citation type="submission" date="2009-12" db="EMBL/GenBank/DDBJ databases">
        <title>Complete sequence of Thermotoga petrophila RKU-1.</title>
        <authorList>
            <consortium name="US DOE Joint Genome Institute"/>
            <person name="Lucas S."/>
            <person name="Copeland A."/>
            <person name="Lapidus A."/>
            <person name="Glavina del Rio T."/>
            <person name="Dalin E."/>
            <person name="Tice H."/>
            <person name="Bruce D."/>
            <person name="Goodwin L."/>
            <person name="Pitluck S."/>
            <person name="Munk A.C."/>
            <person name="Brettin T."/>
            <person name="Detter J.C."/>
            <person name="Han C."/>
            <person name="Tapia R."/>
            <person name="Larimer F."/>
            <person name="Land M."/>
            <person name="Hauser L."/>
            <person name="Kyrpides N."/>
            <person name="Mikhailova N."/>
            <person name="Nelson K.E."/>
            <person name="Gogarten J.P."/>
            <person name="Noll K.M."/>
        </authorList>
    </citation>
    <scope>NUCLEOTIDE SEQUENCE [LARGE SCALE GENOMIC DNA]</scope>
    <source>
        <strain evidence="15">ATCC BAA-489 / DSM 13996 / JCM 10882 / RKU-10</strain>
    </source>
</reference>